<dbReference type="EMBL" id="LR746272">
    <property type="protein sequence ID" value="CAA7401823.1"/>
    <property type="molecule type" value="Genomic_DNA"/>
</dbReference>
<dbReference type="CDD" id="cd09272">
    <property type="entry name" value="RNase_HI_RT_Ty1"/>
    <property type="match status" value="1"/>
</dbReference>
<evidence type="ECO:0000313" key="1">
    <source>
        <dbReference type="EMBL" id="CAA7401823.1"/>
    </source>
</evidence>
<dbReference type="AlphaFoldDB" id="A0A7I8KVJ6"/>
<dbReference type="Proteomes" id="UP000663760">
    <property type="component" value="Chromosome 9"/>
</dbReference>
<keyword evidence="2" id="KW-1185">Reference proteome</keyword>
<organism evidence="1 2">
    <name type="scientific">Spirodela intermedia</name>
    <name type="common">Intermediate duckweed</name>
    <dbReference type="NCBI Taxonomy" id="51605"/>
    <lineage>
        <taxon>Eukaryota</taxon>
        <taxon>Viridiplantae</taxon>
        <taxon>Streptophyta</taxon>
        <taxon>Embryophyta</taxon>
        <taxon>Tracheophyta</taxon>
        <taxon>Spermatophyta</taxon>
        <taxon>Magnoliopsida</taxon>
        <taxon>Liliopsida</taxon>
        <taxon>Araceae</taxon>
        <taxon>Lemnoideae</taxon>
        <taxon>Spirodela</taxon>
    </lineage>
</organism>
<evidence type="ECO:0000313" key="2">
    <source>
        <dbReference type="Proteomes" id="UP000663760"/>
    </source>
</evidence>
<gene>
    <name evidence="1" type="ORF">SI8410_09012501</name>
</gene>
<name>A0A7I8KVJ6_SPIIN</name>
<protein>
    <submittedName>
        <fullName evidence="1">Uncharacterized protein</fullName>
    </submittedName>
</protein>
<sequence>MEKVKPVTTPLATHFKLSSLILQIAIHLSKDQLFHERTKNIDVHYHFVQDVFLKGDISIMKISMHDNPADMMIKPLLLGNFQYCLNLTGLFAE</sequence>
<dbReference type="OrthoDB" id="691565at2759"/>
<proteinExistence type="predicted"/>
<reference evidence="1" key="1">
    <citation type="submission" date="2020-02" db="EMBL/GenBank/DDBJ databases">
        <authorList>
            <person name="Scholz U."/>
            <person name="Mascher M."/>
            <person name="Fiebig A."/>
        </authorList>
    </citation>
    <scope>NUCLEOTIDE SEQUENCE</scope>
</reference>
<accession>A0A7I8KVJ6</accession>